<dbReference type="EMBL" id="OX395138">
    <property type="protein sequence ID" value="CAI5791668.1"/>
    <property type="molecule type" value="Genomic_DNA"/>
</dbReference>
<evidence type="ECO:0000313" key="2">
    <source>
        <dbReference type="EMBL" id="CAI5791668.1"/>
    </source>
</evidence>
<evidence type="ECO:0000256" key="1">
    <source>
        <dbReference type="SAM" id="MobiDB-lite"/>
    </source>
</evidence>
<feature type="compositionally biased region" description="Basic and acidic residues" evidence="1">
    <location>
        <begin position="122"/>
        <end position="136"/>
    </location>
</feature>
<organism evidence="2 3">
    <name type="scientific">Podarcis lilfordi</name>
    <name type="common">Lilford's wall lizard</name>
    <dbReference type="NCBI Taxonomy" id="74358"/>
    <lineage>
        <taxon>Eukaryota</taxon>
        <taxon>Metazoa</taxon>
        <taxon>Chordata</taxon>
        <taxon>Craniata</taxon>
        <taxon>Vertebrata</taxon>
        <taxon>Euteleostomi</taxon>
        <taxon>Lepidosauria</taxon>
        <taxon>Squamata</taxon>
        <taxon>Bifurcata</taxon>
        <taxon>Unidentata</taxon>
        <taxon>Episquamata</taxon>
        <taxon>Laterata</taxon>
        <taxon>Lacertibaenia</taxon>
        <taxon>Lacertidae</taxon>
        <taxon>Podarcis</taxon>
    </lineage>
</organism>
<protein>
    <submittedName>
        <fullName evidence="2">Uncharacterized protein</fullName>
    </submittedName>
</protein>
<proteinExistence type="predicted"/>
<feature type="compositionally biased region" description="Low complexity" evidence="1">
    <location>
        <begin position="109"/>
        <end position="120"/>
    </location>
</feature>
<feature type="compositionally biased region" description="Low complexity" evidence="1">
    <location>
        <begin position="64"/>
        <end position="89"/>
    </location>
</feature>
<dbReference type="AlphaFoldDB" id="A0AA35L9G4"/>
<accession>A0AA35L9G4</accession>
<gene>
    <name evidence="2" type="ORF">PODLI_1B005817</name>
</gene>
<sequence length="151" mass="15551">MERMEVEPSGAGGALRRSNSAPLLPGSCGTPPRKEEPAGPPRSRRSSVCLDSGLGVEAMSETLPRVGGPPSSRAPPGGLHGSSPGPGTSYGFSSPPSAVTPHAWHLQRRPSSPSTRTPPRLETLKRKGGLDIDSPPKKLFVAGVPLTPPAP</sequence>
<keyword evidence="3" id="KW-1185">Reference proteome</keyword>
<evidence type="ECO:0000313" key="3">
    <source>
        <dbReference type="Proteomes" id="UP001178461"/>
    </source>
</evidence>
<feature type="region of interest" description="Disordered" evidence="1">
    <location>
        <begin position="1"/>
        <end position="151"/>
    </location>
</feature>
<name>A0AA35L9G4_9SAUR</name>
<reference evidence="2" key="1">
    <citation type="submission" date="2022-12" db="EMBL/GenBank/DDBJ databases">
        <authorList>
            <person name="Alioto T."/>
            <person name="Alioto T."/>
            <person name="Gomez Garrido J."/>
        </authorList>
    </citation>
    <scope>NUCLEOTIDE SEQUENCE</scope>
</reference>
<dbReference type="Proteomes" id="UP001178461">
    <property type="component" value="Chromosome 13"/>
</dbReference>